<keyword evidence="2" id="KW-1185">Reference proteome</keyword>
<evidence type="ECO:0000313" key="1">
    <source>
        <dbReference type="EMBL" id="VDP52549.1"/>
    </source>
</evidence>
<reference evidence="1 2" key="2">
    <citation type="submission" date="2018-11" db="EMBL/GenBank/DDBJ databases">
        <authorList>
            <consortium name="Pathogen Informatics"/>
        </authorList>
    </citation>
    <scope>NUCLEOTIDE SEQUENCE [LARGE SCALE GENOMIC DNA]</scope>
</reference>
<protein>
    <submittedName>
        <fullName evidence="3">Ovule protein</fullName>
    </submittedName>
</protein>
<reference evidence="3" key="1">
    <citation type="submission" date="2016-06" db="UniProtKB">
        <authorList>
            <consortium name="WormBaseParasite"/>
        </authorList>
    </citation>
    <scope>IDENTIFICATION</scope>
</reference>
<accession>A0A183JAJ8</accession>
<evidence type="ECO:0000313" key="3">
    <source>
        <dbReference type="WBParaSite" id="SBAD_0001330901-mRNA-1"/>
    </source>
</evidence>
<evidence type="ECO:0000313" key="2">
    <source>
        <dbReference type="Proteomes" id="UP000270296"/>
    </source>
</evidence>
<gene>
    <name evidence="1" type="ORF">SBAD_LOCUS12896</name>
</gene>
<name>A0A183JAJ8_9BILA</name>
<dbReference type="Proteomes" id="UP000270296">
    <property type="component" value="Unassembled WGS sequence"/>
</dbReference>
<dbReference type="WBParaSite" id="SBAD_0001330901-mRNA-1">
    <property type="protein sequence ID" value="SBAD_0001330901-mRNA-1"/>
    <property type="gene ID" value="SBAD_0001330901"/>
</dbReference>
<dbReference type="EMBL" id="UZAM01019265">
    <property type="protein sequence ID" value="VDP52549.1"/>
    <property type="molecule type" value="Genomic_DNA"/>
</dbReference>
<sequence>MGTGQMKRRSSLRSLQEMTRETASCTVCKYSIGAKECKTDRFCDFNVLIDVFGCMTTNNTLEVIVGNNQLY</sequence>
<dbReference type="AlphaFoldDB" id="A0A183JAJ8"/>
<proteinExistence type="predicted"/>
<organism evidence="3">
    <name type="scientific">Soboliphyme baturini</name>
    <dbReference type="NCBI Taxonomy" id="241478"/>
    <lineage>
        <taxon>Eukaryota</taxon>
        <taxon>Metazoa</taxon>
        <taxon>Ecdysozoa</taxon>
        <taxon>Nematoda</taxon>
        <taxon>Enoplea</taxon>
        <taxon>Dorylaimia</taxon>
        <taxon>Dioctophymatida</taxon>
        <taxon>Dioctophymatoidea</taxon>
        <taxon>Soboliphymatidae</taxon>
        <taxon>Soboliphyme</taxon>
    </lineage>
</organism>